<dbReference type="Proteomes" id="UP000228996">
    <property type="component" value="Unassembled WGS sequence"/>
</dbReference>
<dbReference type="SUPFAM" id="SSF55931">
    <property type="entry name" value="Glutamine synthetase/guanido kinase"/>
    <property type="match status" value="1"/>
</dbReference>
<dbReference type="EMBL" id="PEYO01000022">
    <property type="protein sequence ID" value="PIU03203.1"/>
    <property type="molecule type" value="Genomic_DNA"/>
</dbReference>
<dbReference type="HAMAP" id="MF_00121">
    <property type="entry name" value="GatB"/>
    <property type="match status" value="1"/>
</dbReference>
<sequence>MNFKTIIGLEVHVELKTSSKMFCPCSAEYFGTEPNSHTCPVCLGLPGALPVPNQKAIEWTILLGLALGCQIPEISKFDRKNYFYPDLPKGYQISQYDMPLAINGSLVIKEIATSPSAPRNDKIVRIRRVHLEEDTAKLIHGENATLIDFNRSGVPLVEIVTEPDFTSTEQVKEYLQKLQQIIRYLGISDADMEKGQMRCEPTVNLECEKAGEQEGEMVYTPLVEIKNINSFKFAQKAIDYEIQRQLEEFEKTGQEKQSGNKTTRGWDEVKQKTFLQRTKEEAEDYRYFPEPDIPPFQWTETEIRNSKFEIQKIELPDTKIKRYIKELGLTETNAIILTETKEKAEYFEKCVKLGQSDRLEPLEIANAIINKKVDSETLDPDQIIKLLATKKSAISLTESNLKKMIEQVLADNPKPVADYKGGKTPVLEYLIGQVARLTKGQAGPNLVRNILVEKLKN</sequence>
<comment type="function">
    <text evidence="7 10">Allows the formation of correctly charged Asn-tRNA(Asn) or Gln-tRNA(Gln) through the transamidation of misacylated Asp-tRNA(Asn) or Glu-tRNA(Gln) in organisms which lack either or both of asparaginyl-tRNA or glutaminyl-tRNA synthetases. The reaction takes place in the presence of glutamine and ATP through an activated phospho-Asp-tRNA(Asn) or phospho-Glu-tRNA(Gln).</text>
</comment>
<keyword evidence="5 10" id="KW-0067">ATP-binding</keyword>
<dbReference type="Pfam" id="PF02637">
    <property type="entry name" value="GatB_Yqey"/>
    <property type="match status" value="1"/>
</dbReference>
<evidence type="ECO:0000256" key="6">
    <source>
        <dbReference type="ARBA" id="ARBA00022917"/>
    </source>
</evidence>
<dbReference type="InterPro" id="IPR004413">
    <property type="entry name" value="GatB"/>
</dbReference>
<dbReference type="EC" id="6.3.5.-" evidence="10"/>
<dbReference type="InterPro" id="IPR006075">
    <property type="entry name" value="Asn/Gln-tRNA_Trfase_suB/E_cat"/>
</dbReference>
<comment type="subunit">
    <text evidence="2 10">Heterotrimer of A, B and C subunits.</text>
</comment>
<evidence type="ECO:0000313" key="12">
    <source>
        <dbReference type="EMBL" id="PIU03203.1"/>
    </source>
</evidence>
<dbReference type="Pfam" id="PF02934">
    <property type="entry name" value="GatB_N"/>
    <property type="match status" value="1"/>
</dbReference>
<dbReference type="FunFam" id="1.10.10.410:FF:000001">
    <property type="entry name" value="Aspartyl/glutamyl-tRNA(Asn/Gln) amidotransferase subunit B"/>
    <property type="match status" value="1"/>
</dbReference>
<dbReference type="Gene3D" id="1.10.150.380">
    <property type="entry name" value="GatB domain, N-terminal subdomain"/>
    <property type="match status" value="1"/>
</dbReference>
<dbReference type="InterPro" id="IPR018027">
    <property type="entry name" value="Asn/Gln_amidotransferase"/>
</dbReference>
<dbReference type="GO" id="GO:0006412">
    <property type="term" value="P:translation"/>
    <property type="evidence" value="ECO:0007669"/>
    <property type="project" value="UniProtKB-UniRule"/>
</dbReference>
<dbReference type="Gene3D" id="1.10.10.410">
    <property type="match status" value="1"/>
</dbReference>
<evidence type="ECO:0000256" key="1">
    <source>
        <dbReference type="ARBA" id="ARBA00005306"/>
    </source>
</evidence>
<dbReference type="SMART" id="SM00845">
    <property type="entry name" value="GatB_Yqey"/>
    <property type="match status" value="1"/>
</dbReference>
<dbReference type="PANTHER" id="PTHR11659:SF0">
    <property type="entry name" value="GLUTAMYL-TRNA(GLN) AMIDOTRANSFERASE SUBUNIT B, MITOCHONDRIAL"/>
    <property type="match status" value="1"/>
</dbReference>
<reference evidence="13" key="1">
    <citation type="submission" date="2017-09" db="EMBL/GenBank/DDBJ databases">
        <title>Depth-based differentiation of microbial function through sediment-hosted aquifers and enrichment of novel symbionts in the deep terrestrial subsurface.</title>
        <authorList>
            <person name="Probst A.J."/>
            <person name="Ladd B."/>
            <person name="Jarett J.K."/>
            <person name="Geller-Mcgrath D.E."/>
            <person name="Sieber C.M.K."/>
            <person name="Emerson J.B."/>
            <person name="Anantharaman K."/>
            <person name="Thomas B.C."/>
            <person name="Malmstrom R."/>
            <person name="Stieglmeier M."/>
            <person name="Klingl A."/>
            <person name="Woyke T."/>
            <person name="Ryan C.M."/>
            <person name="Banfield J.F."/>
        </authorList>
    </citation>
    <scope>NUCLEOTIDE SEQUENCE [LARGE SCALE GENOMIC DNA]</scope>
</reference>
<dbReference type="InterPro" id="IPR014746">
    <property type="entry name" value="Gln_synth/guanido_kin_cat_dom"/>
</dbReference>
<dbReference type="AlphaFoldDB" id="A0A2M6XC54"/>
<name>A0A2M6XC54_9BACT</name>
<comment type="catalytic activity">
    <reaction evidence="9 10">
        <text>L-glutamyl-tRNA(Gln) + L-glutamine + ATP + H2O = L-glutaminyl-tRNA(Gln) + L-glutamate + ADP + phosphate + H(+)</text>
        <dbReference type="Rhea" id="RHEA:17521"/>
        <dbReference type="Rhea" id="RHEA-COMP:9681"/>
        <dbReference type="Rhea" id="RHEA-COMP:9684"/>
        <dbReference type="ChEBI" id="CHEBI:15377"/>
        <dbReference type="ChEBI" id="CHEBI:15378"/>
        <dbReference type="ChEBI" id="CHEBI:29985"/>
        <dbReference type="ChEBI" id="CHEBI:30616"/>
        <dbReference type="ChEBI" id="CHEBI:43474"/>
        <dbReference type="ChEBI" id="CHEBI:58359"/>
        <dbReference type="ChEBI" id="CHEBI:78520"/>
        <dbReference type="ChEBI" id="CHEBI:78521"/>
        <dbReference type="ChEBI" id="CHEBI:456216"/>
    </reaction>
</comment>
<dbReference type="InterPro" id="IPR017959">
    <property type="entry name" value="Asn/Gln-tRNA_amidoTrfase_suB/E"/>
</dbReference>
<dbReference type="GO" id="GO:0016740">
    <property type="term" value="F:transferase activity"/>
    <property type="evidence" value="ECO:0007669"/>
    <property type="project" value="UniProtKB-KW"/>
</dbReference>
<organism evidence="12 13">
    <name type="scientific">Candidatus Shapirobacteria bacterium CG08_land_8_20_14_0_20_39_18</name>
    <dbReference type="NCBI Taxonomy" id="1974883"/>
    <lineage>
        <taxon>Bacteria</taxon>
        <taxon>Candidatus Shapironibacteriota</taxon>
    </lineage>
</organism>
<dbReference type="NCBIfam" id="NF004012">
    <property type="entry name" value="PRK05477.1-2"/>
    <property type="match status" value="1"/>
</dbReference>
<comment type="caution">
    <text evidence="12">The sequence shown here is derived from an EMBL/GenBank/DDBJ whole genome shotgun (WGS) entry which is preliminary data.</text>
</comment>
<keyword evidence="12" id="KW-0808">Transferase</keyword>
<dbReference type="InterPro" id="IPR042114">
    <property type="entry name" value="GatB_C_1"/>
</dbReference>
<gene>
    <name evidence="10" type="primary">gatB</name>
    <name evidence="12" type="ORF">COT44_04495</name>
</gene>
<dbReference type="PROSITE" id="PS01234">
    <property type="entry name" value="GATB"/>
    <property type="match status" value="1"/>
</dbReference>
<evidence type="ECO:0000259" key="11">
    <source>
        <dbReference type="SMART" id="SM00845"/>
    </source>
</evidence>
<dbReference type="GO" id="GO:0050566">
    <property type="term" value="F:asparaginyl-tRNA synthase (glutamine-hydrolyzing) activity"/>
    <property type="evidence" value="ECO:0007669"/>
    <property type="project" value="RHEA"/>
</dbReference>
<protein>
    <recommendedName>
        <fullName evidence="10">Aspartyl/glutamyl-tRNA(Asn/Gln) amidotransferase subunit B</fullName>
        <shortName evidence="10">Asp/Glu-ADT subunit B</shortName>
        <ecNumber evidence="10">6.3.5.-</ecNumber>
    </recommendedName>
</protein>
<dbReference type="SUPFAM" id="SSF89095">
    <property type="entry name" value="GatB/YqeY motif"/>
    <property type="match status" value="1"/>
</dbReference>
<dbReference type="InterPro" id="IPR023168">
    <property type="entry name" value="GatB_Yqey_C_2"/>
</dbReference>
<evidence type="ECO:0000313" key="13">
    <source>
        <dbReference type="Proteomes" id="UP000228996"/>
    </source>
</evidence>
<dbReference type="NCBIfam" id="TIGR00133">
    <property type="entry name" value="gatB"/>
    <property type="match status" value="1"/>
</dbReference>
<evidence type="ECO:0000256" key="9">
    <source>
        <dbReference type="ARBA" id="ARBA00047913"/>
    </source>
</evidence>
<feature type="domain" description="Asn/Gln amidotransferase" evidence="11">
    <location>
        <begin position="345"/>
        <end position="455"/>
    </location>
</feature>
<comment type="catalytic activity">
    <reaction evidence="8 10">
        <text>L-aspartyl-tRNA(Asn) + L-glutamine + ATP + H2O = L-asparaginyl-tRNA(Asn) + L-glutamate + ADP + phosphate + 2 H(+)</text>
        <dbReference type="Rhea" id="RHEA:14513"/>
        <dbReference type="Rhea" id="RHEA-COMP:9674"/>
        <dbReference type="Rhea" id="RHEA-COMP:9677"/>
        <dbReference type="ChEBI" id="CHEBI:15377"/>
        <dbReference type="ChEBI" id="CHEBI:15378"/>
        <dbReference type="ChEBI" id="CHEBI:29985"/>
        <dbReference type="ChEBI" id="CHEBI:30616"/>
        <dbReference type="ChEBI" id="CHEBI:43474"/>
        <dbReference type="ChEBI" id="CHEBI:58359"/>
        <dbReference type="ChEBI" id="CHEBI:78515"/>
        <dbReference type="ChEBI" id="CHEBI:78516"/>
        <dbReference type="ChEBI" id="CHEBI:456216"/>
    </reaction>
</comment>
<keyword evidence="3 10" id="KW-0436">Ligase</keyword>
<evidence type="ECO:0000256" key="5">
    <source>
        <dbReference type="ARBA" id="ARBA00022840"/>
    </source>
</evidence>
<dbReference type="InterPro" id="IPR003789">
    <property type="entry name" value="Asn/Gln_tRNA_amidoTrase-B-like"/>
</dbReference>
<evidence type="ECO:0000256" key="2">
    <source>
        <dbReference type="ARBA" id="ARBA00011123"/>
    </source>
</evidence>
<dbReference type="InterPro" id="IPR017958">
    <property type="entry name" value="Gln-tRNA_amidoTrfase_suB_CS"/>
</dbReference>
<proteinExistence type="inferred from homology"/>
<dbReference type="GO" id="GO:0005524">
    <property type="term" value="F:ATP binding"/>
    <property type="evidence" value="ECO:0007669"/>
    <property type="project" value="UniProtKB-KW"/>
</dbReference>
<evidence type="ECO:0000256" key="10">
    <source>
        <dbReference type="HAMAP-Rule" id="MF_00121"/>
    </source>
</evidence>
<evidence type="ECO:0000256" key="4">
    <source>
        <dbReference type="ARBA" id="ARBA00022741"/>
    </source>
</evidence>
<evidence type="ECO:0000256" key="7">
    <source>
        <dbReference type="ARBA" id="ARBA00024799"/>
    </source>
</evidence>
<comment type="similarity">
    <text evidence="1 10">Belongs to the GatB/GatE family. GatB subfamily.</text>
</comment>
<keyword evidence="4 10" id="KW-0547">Nucleotide-binding</keyword>
<keyword evidence="6 10" id="KW-0648">Protein biosynthesis</keyword>
<dbReference type="GO" id="GO:0050567">
    <property type="term" value="F:glutaminyl-tRNA synthase (glutamine-hydrolyzing) activity"/>
    <property type="evidence" value="ECO:0007669"/>
    <property type="project" value="UniProtKB-UniRule"/>
</dbReference>
<accession>A0A2M6XC54</accession>
<evidence type="ECO:0000256" key="8">
    <source>
        <dbReference type="ARBA" id="ARBA00047380"/>
    </source>
</evidence>
<evidence type="ECO:0000256" key="3">
    <source>
        <dbReference type="ARBA" id="ARBA00022598"/>
    </source>
</evidence>
<dbReference type="GO" id="GO:0070681">
    <property type="term" value="P:glutaminyl-tRNAGln biosynthesis via transamidation"/>
    <property type="evidence" value="ECO:0007669"/>
    <property type="project" value="TreeGrafter"/>
</dbReference>
<dbReference type="PANTHER" id="PTHR11659">
    <property type="entry name" value="GLUTAMYL-TRNA GLN AMIDOTRANSFERASE SUBUNIT B MITOCHONDRIAL AND PROKARYOTIC PET112-RELATED"/>
    <property type="match status" value="1"/>
</dbReference>